<evidence type="ECO:0000256" key="1">
    <source>
        <dbReference type="SAM" id="MobiDB-lite"/>
    </source>
</evidence>
<dbReference type="STRING" id="56857.A0A200PNL6"/>
<sequence length="79" mass="8760">MGKYVEMLDTGVRIVCRFQSHCPQTARMYYKPPQTTEDGKGGRTSTVGLPNSPRGKARKIAFAEPLTPRSKVILYSSVV</sequence>
<feature type="region of interest" description="Disordered" evidence="1">
    <location>
        <begin position="29"/>
        <end position="53"/>
    </location>
</feature>
<evidence type="ECO:0000313" key="2">
    <source>
        <dbReference type="EMBL" id="OUZ99801.1"/>
    </source>
</evidence>
<dbReference type="AlphaFoldDB" id="A0A200PNL6"/>
<accession>A0A200PNL6</accession>
<dbReference type="OrthoDB" id="747111at2759"/>
<dbReference type="PANTHER" id="PTHR33983">
    <property type="entry name" value="OS07G0185900 PROTEIN"/>
    <property type="match status" value="1"/>
</dbReference>
<keyword evidence="3" id="KW-1185">Reference proteome</keyword>
<evidence type="ECO:0000313" key="3">
    <source>
        <dbReference type="Proteomes" id="UP000195402"/>
    </source>
</evidence>
<name>A0A200PNL6_MACCD</name>
<dbReference type="EMBL" id="MVGT01004390">
    <property type="protein sequence ID" value="OUZ99801.1"/>
    <property type="molecule type" value="Genomic_DNA"/>
</dbReference>
<organism evidence="2 3">
    <name type="scientific">Macleaya cordata</name>
    <name type="common">Five-seeded plume-poppy</name>
    <name type="synonym">Bocconia cordata</name>
    <dbReference type="NCBI Taxonomy" id="56857"/>
    <lineage>
        <taxon>Eukaryota</taxon>
        <taxon>Viridiplantae</taxon>
        <taxon>Streptophyta</taxon>
        <taxon>Embryophyta</taxon>
        <taxon>Tracheophyta</taxon>
        <taxon>Spermatophyta</taxon>
        <taxon>Magnoliopsida</taxon>
        <taxon>Ranunculales</taxon>
        <taxon>Papaveraceae</taxon>
        <taxon>Papaveroideae</taxon>
        <taxon>Macleaya</taxon>
    </lineage>
</organism>
<dbReference type="Proteomes" id="UP000195402">
    <property type="component" value="Unassembled WGS sequence"/>
</dbReference>
<dbReference type="InParanoid" id="A0A200PNL6"/>
<reference evidence="2 3" key="1">
    <citation type="journal article" date="2017" name="Mol. Plant">
        <title>The Genome of Medicinal Plant Macleaya cordata Provides New Insights into Benzylisoquinoline Alkaloids Metabolism.</title>
        <authorList>
            <person name="Liu X."/>
            <person name="Liu Y."/>
            <person name="Huang P."/>
            <person name="Ma Y."/>
            <person name="Qing Z."/>
            <person name="Tang Q."/>
            <person name="Cao H."/>
            <person name="Cheng P."/>
            <person name="Zheng Y."/>
            <person name="Yuan Z."/>
            <person name="Zhou Y."/>
            <person name="Liu J."/>
            <person name="Tang Z."/>
            <person name="Zhuo Y."/>
            <person name="Zhang Y."/>
            <person name="Yu L."/>
            <person name="Huang J."/>
            <person name="Yang P."/>
            <person name="Peng Q."/>
            <person name="Zhang J."/>
            <person name="Jiang W."/>
            <person name="Zhang Z."/>
            <person name="Lin K."/>
            <person name="Ro D.K."/>
            <person name="Chen X."/>
            <person name="Xiong X."/>
            <person name="Shang Y."/>
            <person name="Huang S."/>
            <person name="Zeng J."/>
        </authorList>
    </citation>
    <scope>NUCLEOTIDE SEQUENCE [LARGE SCALE GENOMIC DNA]</scope>
    <source>
        <strain evidence="3">cv. BLH2017</strain>
        <tissue evidence="2">Root</tissue>
    </source>
</reference>
<dbReference type="PANTHER" id="PTHR33983:SF1">
    <property type="entry name" value="OS07G0185900 PROTEIN"/>
    <property type="match status" value="1"/>
</dbReference>
<gene>
    <name evidence="2" type="ORF">BVC80_9065g79</name>
</gene>
<comment type="caution">
    <text evidence="2">The sequence shown here is derived from an EMBL/GenBank/DDBJ whole genome shotgun (WGS) entry which is preliminary data.</text>
</comment>
<protein>
    <submittedName>
        <fullName evidence="2">Uncharacterized protein</fullName>
    </submittedName>
</protein>
<proteinExistence type="predicted"/>